<feature type="region of interest" description="Disordered" evidence="10">
    <location>
        <begin position="380"/>
        <end position="421"/>
    </location>
</feature>
<keyword evidence="6" id="KW-0067">ATP-binding</keyword>
<dbReference type="GO" id="GO:0006265">
    <property type="term" value="P:DNA topological change"/>
    <property type="evidence" value="ECO:0007669"/>
    <property type="project" value="InterPro"/>
</dbReference>
<dbReference type="GO" id="GO:0003677">
    <property type="term" value="F:DNA binding"/>
    <property type="evidence" value="ECO:0007669"/>
    <property type="project" value="UniProtKB-KW"/>
</dbReference>
<dbReference type="STRING" id="35608.A0A2U1LVJ1"/>
<dbReference type="PRINTS" id="PR01158">
    <property type="entry name" value="TOPISMRASEII"/>
</dbReference>
<evidence type="ECO:0000256" key="1">
    <source>
        <dbReference type="ARBA" id="ARBA00000185"/>
    </source>
</evidence>
<evidence type="ECO:0000256" key="10">
    <source>
        <dbReference type="SAM" id="MobiDB-lite"/>
    </source>
</evidence>
<dbReference type="PANTHER" id="PTHR10169">
    <property type="entry name" value="DNA TOPOISOMERASE/GYRASE"/>
    <property type="match status" value="1"/>
</dbReference>
<dbReference type="OrthoDB" id="276498at2759"/>
<evidence type="ECO:0000313" key="12">
    <source>
        <dbReference type="Proteomes" id="UP000245207"/>
    </source>
</evidence>
<keyword evidence="5" id="KW-0547">Nucleotide-binding</keyword>
<dbReference type="GO" id="GO:0003918">
    <property type="term" value="F:DNA topoisomerase type II (double strand cut, ATP-hydrolyzing) activity"/>
    <property type="evidence" value="ECO:0007669"/>
    <property type="project" value="UniProtKB-EC"/>
</dbReference>
<evidence type="ECO:0000313" key="11">
    <source>
        <dbReference type="EMBL" id="PWA53008.1"/>
    </source>
</evidence>
<comment type="catalytic activity">
    <reaction evidence="1">
        <text>ATP-dependent breakage, passage and rejoining of double-stranded DNA.</text>
        <dbReference type="EC" id="5.6.2.2"/>
    </reaction>
</comment>
<dbReference type="Gene3D" id="3.40.50.670">
    <property type="match status" value="2"/>
</dbReference>
<evidence type="ECO:0000256" key="6">
    <source>
        <dbReference type="ARBA" id="ARBA00022840"/>
    </source>
</evidence>
<dbReference type="Gene3D" id="3.30.1490.30">
    <property type="match status" value="1"/>
</dbReference>
<dbReference type="AlphaFoldDB" id="A0A2U1LVJ1"/>
<dbReference type="GO" id="GO:0005524">
    <property type="term" value="F:ATP binding"/>
    <property type="evidence" value="ECO:0007669"/>
    <property type="project" value="UniProtKB-KW"/>
</dbReference>
<feature type="compositionally biased region" description="Acidic residues" evidence="10">
    <location>
        <begin position="410"/>
        <end position="421"/>
    </location>
</feature>
<keyword evidence="12" id="KW-1185">Reference proteome</keyword>
<evidence type="ECO:0000256" key="4">
    <source>
        <dbReference type="ARBA" id="ARBA00012895"/>
    </source>
</evidence>
<dbReference type="FunFam" id="3.40.50.670:FF:000001">
    <property type="entry name" value="DNA topoisomerase 2"/>
    <property type="match status" value="2"/>
</dbReference>
<reference evidence="11 12" key="1">
    <citation type="journal article" date="2018" name="Mol. Plant">
        <title>The genome of Artemisia annua provides insight into the evolution of Asteraceae family and artemisinin biosynthesis.</title>
        <authorList>
            <person name="Shen Q."/>
            <person name="Zhang L."/>
            <person name="Liao Z."/>
            <person name="Wang S."/>
            <person name="Yan T."/>
            <person name="Shi P."/>
            <person name="Liu M."/>
            <person name="Fu X."/>
            <person name="Pan Q."/>
            <person name="Wang Y."/>
            <person name="Lv Z."/>
            <person name="Lu X."/>
            <person name="Zhang F."/>
            <person name="Jiang W."/>
            <person name="Ma Y."/>
            <person name="Chen M."/>
            <person name="Hao X."/>
            <person name="Li L."/>
            <person name="Tang Y."/>
            <person name="Lv G."/>
            <person name="Zhou Y."/>
            <person name="Sun X."/>
            <person name="Brodelius P.E."/>
            <person name="Rose J.K.C."/>
            <person name="Tang K."/>
        </authorList>
    </citation>
    <scope>NUCLEOTIDE SEQUENCE [LARGE SCALE GENOMIC DNA]</scope>
    <source>
        <strain evidence="12">cv. Huhao1</strain>
        <tissue evidence="11">Leaf</tissue>
    </source>
</reference>
<sequence length="421" mass="48273">MATDGKRKGKLNIPQLKDANLAGTANSGDCTLILTVGYSAKSFAMSGLSVVGQDKYGVFPLKGNLLNVRKSSPQRVQRNAKIQEIKNILGLQDGKTYENIKELRYGHLLIMATDQDHDGSNMIGLLINFLHYFWPSLLKVKNNFMQMCRTPIVKASDKKTNEQLETFEREEVKEYFADLDHHIENFGLVDDKDGDVIELAYGKNIEARRNGFKHLIRKSSPQRVQRNAKIQEIKNILGLQDGKTYENIKELRYGHLLIMATDQDHDGSNMIGLLINFLHYFWPSLLKVKNNFMQMCRTPIVKASDKKTNEQLETFEREEVKEYFADLDHHIENFGLVDDKDGDVIELAYVMFTKIFSQVFMAKRYDALIRQLDDEKYPLTEKRAPAKRARDAAGPQRANKKSSMWVSDSDATEDSDFEDEE</sequence>
<gene>
    <name evidence="11" type="ORF">CTI12_AA452020</name>
</gene>
<dbReference type="EMBL" id="PKPP01007582">
    <property type="protein sequence ID" value="PWA53008.1"/>
    <property type="molecule type" value="Genomic_DNA"/>
</dbReference>
<dbReference type="SUPFAM" id="SSF56719">
    <property type="entry name" value="Type II DNA topoisomerase"/>
    <property type="match status" value="2"/>
</dbReference>
<keyword evidence="8" id="KW-0238">DNA-binding</keyword>
<protein>
    <recommendedName>
        <fullName evidence="4">DNA topoisomerase (ATP-hydrolyzing)</fullName>
        <ecNumber evidence="4">5.6.2.2</ecNumber>
    </recommendedName>
</protein>
<organism evidence="11 12">
    <name type="scientific">Artemisia annua</name>
    <name type="common">Sweet wormwood</name>
    <dbReference type="NCBI Taxonomy" id="35608"/>
    <lineage>
        <taxon>Eukaryota</taxon>
        <taxon>Viridiplantae</taxon>
        <taxon>Streptophyta</taxon>
        <taxon>Embryophyta</taxon>
        <taxon>Tracheophyta</taxon>
        <taxon>Spermatophyta</taxon>
        <taxon>Magnoliopsida</taxon>
        <taxon>eudicotyledons</taxon>
        <taxon>Gunneridae</taxon>
        <taxon>Pentapetalae</taxon>
        <taxon>asterids</taxon>
        <taxon>campanulids</taxon>
        <taxon>Asterales</taxon>
        <taxon>Asteraceae</taxon>
        <taxon>Asteroideae</taxon>
        <taxon>Anthemideae</taxon>
        <taxon>Artemisiinae</taxon>
        <taxon>Artemisia</taxon>
    </lineage>
</organism>
<evidence type="ECO:0000256" key="3">
    <source>
        <dbReference type="ARBA" id="ARBA00011080"/>
    </source>
</evidence>
<dbReference type="InterPro" id="IPR050634">
    <property type="entry name" value="DNA_Topoisomerase_II"/>
</dbReference>
<evidence type="ECO:0000256" key="7">
    <source>
        <dbReference type="ARBA" id="ARBA00023029"/>
    </source>
</evidence>
<comment type="similarity">
    <text evidence="3">Belongs to the type II topoisomerase family.</text>
</comment>
<evidence type="ECO:0000256" key="5">
    <source>
        <dbReference type="ARBA" id="ARBA00022741"/>
    </source>
</evidence>
<dbReference type="PANTHER" id="PTHR10169:SF38">
    <property type="entry name" value="DNA TOPOISOMERASE 2"/>
    <property type="match status" value="1"/>
</dbReference>
<dbReference type="PRINTS" id="PR00418">
    <property type="entry name" value="TPI2FAMILY"/>
</dbReference>
<dbReference type="Proteomes" id="UP000245207">
    <property type="component" value="Unassembled WGS sequence"/>
</dbReference>
<dbReference type="GO" id="GO:0000712">
    <property type="term" value="P:resolution of meiotic recombination intermediates"/>
    <property type="evidence" value="ECO:0007669"/>
    <property type="project" value="TreeGrafter"/>
</dbReference>
<dbReference type="InterPro" id="IPR013759">
    <property type="entry name" value="Topo_IIA_B_C"/>
</dbReference>
<name>A0A2U1LVJ1_ARTAN</name>
<dbReference type="EC" id="5.6.2.2" evidence="4"/>
<keyword evidence="7" id="KW-0799">Topoisomerase</keyword>
<dbReference type="SMART" id="SM00433">
    <property type="entry name" value="TOP2c"/>
    <property type="match status" value="1"/>
</dbReference>
<comment type="cofactor">
    <cofactor evidence="2">
        <name>Mg(2+)</name>
        <dbReference type="ChEBI" id="CHEBI:18420"/>
    </cofactor>
</comment>
<dbReference type="InterPro" id="IPR013760">
    <property type="entry name" value="Topo_IIA-like_dom_sf"/>
</dbReference>
<evidence type="ECO:0000256" key="9">
    <source>
        <dbReference type="ARBA" id="ARBA00023235"/>
    </source>
</evidence>
<feature type="compositionally biased region" description="Basic and acidic residues" evidence="10">
    <location>
        <begin position="380"/>
        <end position="391"/>
    </location>
</feature>
<comment type="caution">
    <text evidence="11">The sequence shown here is derived from an EMBL/GenBank/DDBJ whole genome shotgun (WGS) entry which is preliminary data.</text>
</comment>
<evidence type="ECO:0000256" key="8">
    <source>
        <dbReference type="ARBA" id="ARBA00023125"/>
    </source>
</evidence>
<accession>A0A2U1LVJ1</accession>
<evidence type="ECO:0000256" key="2">
    <source>
        <dbReference type="ARBA" id="ARBA00001946"/>
    </source>
</evidence>
<keyword evidence="9 11" id="KW-0413">Isomerase</keyword>
<proteinExistence type="inferred from homology"/>
<dbReference type="GO" id="GO:0000819">
    <property type="term" value="P:sister chromatid segregation"/>
    <property type="evidence" value="ECO:0007669"/>
    <property type="project" value="TreeGrafter"/>
</dbReference>
<dbReference type="InterPro" id="IPR001154">
    <property type="entry name" value="TopoII_euk"/>
</dbReference>
<dbReference type="InterPro" id="IPR001241">
    <property type="entry name" value="Topo_IIA"/>
</dbReference>
<dbReference type="GO" id="GO:0005634">
    <property type="term" value="C:nucleus"/>
    <property type="evidence" value="ECO:0007669"/>
    <property type="project" value="TreeGrafter"/>
</dbReference>